<evidence type="ECO:0008006" key="4">
    <source>
        <dbReference type="Google" id="ProtNLM"/>
    </source>
</evidence>
<feature type="region of interest" description="Disordered" evidence="1">
    <location>
        <begin position="115"/>
        <end position="137"/>
    </location>
</feature>
<keyword evidence="3" id="KW-1185">Reference proteome</keyword>
<evidence type="ECO:0000256" key="1">
    <source>
        <dbReference type="SAM" id="MobiDB-lite"/>
    </source>
</evidence>
<dbReference type="AlphaFoldDB" id="A0AAD3HNV0"/>
<evidence type="ECO:0000313" key="3">
    <source>
        <dbReference type="Proteomes" id="UP001054857"/>
    </source>
</evidence>
<evidence type="ECO:0000313" key="2">
    <source>
        <dbReference type="EMBL" id="GFR47602.1"/>
    </source>
</evidence>
<feature type="compositionally biased region" description="Gly residues" evidence="1">
    <location>
        <begin position="173"/>
        <end position="183"/>
    </location>
</feature>
<dbReference type="PANTHER" id="PTHR20961">
    <property type="entry name" value="GLYCOSYLTRANSFERASE"/>
    <property type="match status" value="1"/>
</dbReference>
<sequence>MRYGPGHDGLREGDADCCCPPHATAPLRHSSDTTCQQRTASPCCGAAPQPAATQPVGCCRCCCCSSSAPRKACHMQDICYHVRPSRRHSWCSSSKADVACLDQEQADKGFHEISDRSSPALRQCGDPHSSLRRQQQPKTSLPLSLLLLLLAAYTDPRVATAAGAGAEAVDSSAGGGGGGGGNADVGCEPPRPLPEGVMVRWSCQNYSMMCIDQQQFISYDPAYNPRLSRKKLPAFSVKDVVYNWPNPWGNGDKFERGRDLHVAPVVLRVNTSEEASPDLRQPAFSRCTSPVVLWQRWMFNVGEVFETSYVRMWEEFHAGQVDPALSLVLATPHGLRLPKFARLFFEALYDKEVTSLAEFSARRHDMRQRSNATAEGWHVRCFERVTLCRLRNRKEDTLCAAGAHLLRHYGPRLPPVSDLFHPELDRETLKVVFAGRPNATGRALLNEGELLAACNALQPEELMREGGELGEELGGGRKRYRRVKCVSHVFGGNLLYDLALAASIDVLVATHGAAGYHSFYMSRGSSLIEILPYKFSHQWVNLYYAKMLQFEKKVFYWSIWIQDPLNSRPSAFEDADVFREAYAGRERHVSLPWPALRRHLANVLQVGGNALSYKSAYLSGRHSISDGLQPVENRLDLGKEGWEGYKGDKEETTD</sequence>
<dbReference type="GO" id="GO:0016757">
    <property type="term" value="F:glycosyltransferase activity"/>
    <property type="evidence" value="ECO:0007669"/>
    <property type="project" value="InterPro"/>
</dbReference>
<dbReference type="InterPro" id="IPR007657">
    <property type="entry name" value="Glycosyltransferase_61"/>
</dbReference>
<organism evidence="2 3">
    <name type="scientific">Astrephomene gubernaculifera</name>
    <dbReference type="NCBI Taxonomy" id="47775"/>
    <lineage>
        <taxon>Eukaryota</taxon>
        <taxon>Viridiplantae</taxon>
        <taxon>Chlorophyta</taxon>
        <taxon>core chlorophytes</taxon>
        <taxon>Chlorophyceae</taxon>
        <taxon>CS clade</taxon>
        <taxon>Chlamydomonadales</taxon>
        <taxon>Astrephomenaceae</taxon>
        <taxon>Astrephomene</taxon>
    </lineage>
</organism>
<dbReference type="EMBL" id="BMAR01000019">
    <property type="protein sequence ID" value="GFR47602.1"/>
    <property type="molecule type" value="Genomic_DNA"/>
</dbReference>
<proteinExistence type="predicted"/>
<reference evidence="2 3" key="1">
    <citation type="journal article" date="2021" name="Sci. Rep.">
        <title>Genome sequencing of the multicellular alga Astrephomene provides insights into convergent evolution of germ-soma differentiation.</title>
        <authorList>
            <person name="Yamashita S."/>
            <person name="Yamamoto K."/>
            <person name="Matsuzaki R."/>
            <person name="Suzuki S."/>
            <person name="Yamaguchi H."/>
            <person name="Hirooka S."/>
            <person name="Minakuchi Y."/>
            <person name="Miyagishima S."/>
            <person name="Kawachi M."/>
            <person name="Toyoda A."/>
            <person name="Nozaki H."/>
        </authorList>
    </citation>
    <scope>NUCLEOTIDE SEQUENCE [LARGE SCALE GENOMIC DNA]</scope>
    <source>
        <strain evidence="2 3">NIES-4017</strain>
    </source>
</reference>
<name>A0AAD3HNV0_9CHLO</name>
<dbReference type="PANTHER" id="PTHR20961:SF124">
    <property type="entry name" value="GLYCOSYLTRANSFERASE"/>
    <property type="match status" value="1"/>
</dbReference>
<comment type="caution">
    <text evidence="2">The sequence shown here is derived from an EMBL/GenBank/DDBJ whole genome shotgun (WGS) entry which is preliminary data.</text>
</comment>
<accession>A0AAD3HNV0</accession>
<dbReference type="Proteomes" id="UP001054857">
    <property type="component" value="Unassembled WGS sequence"/>
</dbReference>
<gene>
    <name evidence="2" type="ORF">Agub_g9337</name>
</gene>
<protein>
    <recommendedName>
        <fullName evidence="4">Glycosyltransferase</fullName>
    </recommendedName>
</protein>
<feature type="region of interest" description="Disordered" evidence="1">
    <location>
        <begin position="168"/>
        <end position="188"/>
    </location>
</feature>